<dbReference type="InterPro" id="IPR051229">
    <property type="entry name" value="ALYREF_mRNA_export"/>
</dbReference>
<dbReference type="STRING" id="5643.A0A060SX35"/>
<evidence type="ECO:0000256" key="1">
    <source>
        <dbReference type="ARBA" id="ARBA00022884"/>
    </source>
</evidence>
<gene>
    <name evidence="5" type="ORF">BN946_scf184473.g32</name>
</gene>
<keyword evidence="6" id="KW-1185">Reference proteome</keyword>
<name>A0A060SX35_PYCCI</name>
<dbReference type="InterPro" id="IPR012677">
    <property type="entry name" value="Nucleotide-bd_a/b_plait_sf"/>
</dbReference>
<feature type="region of interest" description="Disordered" evidence="3">
    <location>
        <begin position="86"/>
        <end position="115"/>
    </location>
</feature>
<evidence type="ECO:0000313" key="5">
    <source>
        <dbReference type="EMBL" id="CDO77088.1"/>
    </source>
</evidence>
<feature type="compositionally biased region" description="Polar residues" evidence="3">
    <location>
        <begin position="323"/>
        <end position="333"/>
    </location>
</feature>
<dbReference type="Proteomes" id="UP000029665">
    <property type="component" value="Unassembled WGS sequence"/>
</dbReference>
<comment type="caution">
    <text evidence="5">The sequence shown here is derived from an EMBL/GenBank/DDBJ whole genome shotgun (WGS) entry which is preliminary data.</text>
</comment>
<dbReference type="PANTHER" id="PTHR19965">
    <property type="entry name" value="RNA AND EXPORT FACTOR BINDING PROTEIN"/>
    <property type="match status" value="1"/>
</dbReference>
<dbReference type="EMBL" id="CCBP010000439">
    <property type="protein sequence ID" value="CDO77088.1"/>
    <property type="molecule type" value="Genomic_DNA"/>
</dbReference>
<accession>A0A060SX35</accession>
<proteinExistence type="predicted"/>
<dbReference type="Pfam" id="PF00076">
    <property type="entry name" value="RRM_1"/>
    <property type="match status" value="1"/>
</dbReference>
<feature type="compositionally biased region" description="Low complexity" evidence="3">
    <location>
        <begin position="245"/>
        <end position="258"/>
    </location>
</feature>
<evidence type="ECO:0000256" key="3">
    <source>
        <dbReference type="SAM" id="MobiDB-lite"/>
    </source>
</evidence>
<keyword evidence="1 2" id="KW-0694">RNA-binding</keyword>
<organism evidence="5 6">
    <name type="scientific">Pycnoporus cinnabarinus</name>
    <name type="common">Cinnabar-red polypore</name>
    <name type="synonym">Trametes cinnabarina</name>
    <dbReference type="NCBI Taxonomy" id="5643"/>
    <lineage>
        <taxon>Eukaryota</taxon>
        <taxon>Fungi</taxon>
        <taxon>Dikarya</taxon>
        <taxon>Basidiomycota</taxon>
        <taxon>Agaricomycotina</taxon>
        <taxon>Agaricomycetes</taxon>
        <taxon>Polyporales</taxon>
        <taxon>Polyporaceae</taxon>
        <taxon>Trametes</taxon>
    </lineage>
</organism>
<evidence type="ECO:0000259" key="4">
    <source>
        <dbReference type="PROSITE" id="PS50102"/>
    </source>
</evidence>
<dbReference type="Gene3D" id="3.30.70.330">
    <property type="match status" value="1"/>
</dbReference>
<dbReference type="OMA" id="LMVYNSQ"/>
<dbReference type="InterPro" id="IPR000504">
    <property type="entry name" value="RRM_dom"/>
</dbReference>
<dbReference type="OrthoDB" id="346839at2759"/>
<dbReference type="AlphaFoldDB" id="A0A060SX35"/>
<dbReference type="GO" id="GO:0005634">
    <property type="term" value="C:nucleus"/>
    <property type="evidence" value="ECO:0007669"/>
    <property type="project" value="TreeGrafter"/>
</dbReference>
<feature type="compositionally biased region" description="Low complexity" evidence="3">
    <location>
        <begin position="97"/>
        <end position="109"/>
    </location>
</feature>
<sequence length="333" mass="36510">MGNPFRVARGPRCALASRAGWLTSAIHPGGASDSDASLSFTRRRVGLSRLATAQRTLPFLHHFSAENWDVMLTHAPARFSTYHTHKQRVLGNPSAQPAPAWRPNAKAAASGSRADPGSKILISRLPLDVEENEVEVRPSPDRLTLHQKWLTCSVLWLSLLQILFSKTVGPVKEVFMVYNSQGRSKGMAVVSFARAGDAAVARAKYNGKIVDGRRPIKIEIVVDEDDARPAQPAKSTAPSLLERLSAPTPAQAAAQSNARKPIAHEANGAPQPVTNPRKRLRAKKGPRRLNKQQQARQPPPKKKTAEELDREMEEYRAREEQANIKSSVSMEGA</sequence>
<feature type="compositionally biased region" description="Basic and acidic residues" evidence="3">
    <location>
        <begin position="303"/>
        <end position="322"/>
    </location>
</feature>
<dbReference type="PROSITE" id="PS50102">
    <property type="entry name" value="RRM"/>
    <property type="match status" value="1"/>
</dbReference>
<feature type="domain" description="RRM" evidence="4">
    <location>
        <begin position="118"/>
        <end position="223"/>
    </location>
</feature>
<dbReference type="HOGENOM" id="CLU_052367_2_2_1"/>
<dbReference type="PANTHER" id="PTHR19965:SF35">
    <property type="entry name" value="RNA ANNEALING PROTEIN YRA1"/>
    <property type="match status" value="1"/>
</dbReference>
<feature type="region of interest" description="Disordered" evidence="3">
    <location>
        <begin position="226"/>
        <end position="333"/>
    </location>
</feature>
<protein>
    <recommendedName>
        <fullName evidence="4">RRM domain-containing protein</fullName>
    </recommendedName>
</protein>
<reference evidence="5" key="1">
    <citation type="submission" date="2014-01" db="EMBL/GenBank/DDBJ databases">
        <title>The genome of the white-rot fungus Pycnoporus cinnabarinus: a basidiomycete model with a versatile arsenal for lignocellulosic biomass breakdown.</title>
        <authorList>
            <person name="Levasseur A."/>
            <person name="Lomascolo A."/>
            <person name="Ruiz-Duenas F.J."/>
            <person name="Uzan E."/>
            <person name="Piumi F."/>
            <person name="Kues U."/>
            <person name="Ram A.F.J."/>
            <person name="Murat C."/>
            <person name="Haon M."/>
            <person name="Benoit I."/>
            <person name="Arfi Y."/>
            <person name="Chevret D."/>
            <person name="Drula E."/>
            <person name="Kwon M.J."/>
            <person name="Gouret P."/>
            <person name="Lesage-Meessen L."/>
            <person name="Lombard V."/>
            <person name="Mariette J."/>
            <person name="Noirot C."/>
            <person name="Park J."/>
            <person name="Patyshakuliyeva A."/>
            <person name="Wieneger R.A.B."/>
            <person name="Wosten H.A.B."/>
            <person name="Martin F."/>
            <person name="Coutinho P.M."/>
            <person name="de Vries R."/>
            <person name="Martinez A.T."/>
            <person name="Klopp C."/>
            <person name="Pontarotti P."/>
            <person name="Henrissat B."/>
            <person name="Record E."/>
        </authorList>
    </citation>
    <scope>NUCLEOTIDE SEQUENCE [LARGE SCALE GENOMIC DNA]</scope>
    <source>
        <strain evidence="5">BRFM137</strain>
    </source>
</reference>
<dbReference type="Pfam" id="PF13865">
    <property type="entry name" value="FoP_duplication"/>
    <property type="match status" value="1"/>
</dbReference>
<dbReference type="InterPro" id="IPR035979">
    <property type="entry name" value="RBD_domain_sf"/>
</dbReference>
<dbReference type="GO" id="GO:0003729">
    <property type="term" value="F:mRNA binding"/>
    <property type="evidence" value="ECO:0007669"/>
    <property type="project" value="TreeGrafter"/>
</dbReference>
<dbReference type="SMART" id="SM00360">
    <property type="entry name" value="RRM"/>
    <property type="match status" value="1"/>
</dbReference>
<evidence type="ECO:0000313" key="6">
    <source>
        <dbReference type="Proteomes" id="UP000029665"/>
    </source>
</evidence>
<dbReference type="InterPro" id="IPR025715">
    <property type="entry name" value="FoP_C"/>
</dbReference>
<evidence type="ECO:0000256" key="2">
    <source>
        <dbReference type="PROSITE-ProRule" id="PRU00176"/>
    </source>
</evidence>
<feature type="compositionally biased region" description="Basic residues" evidence="3">
    <location>
        <begin position="276"/>
        <end position="290"/>
    </location>
</feature>
<dbReference type="SUPFAM" id="SSF54928">
    <property type="entry name" value="RNA-binding domain, RBD"/>
    <property type="match status" value="1"/>
</dbReference>